<dbReference type="EMBL" id="CP130319">
    <property type="protein sequence ID" value="WNR42962.1"/>
    <property type="molecule type" value="Genomic_DNA"/>
</dbReference>
<protein>
    <submittedName>
        <fullName evidence="4">3-oxoacyl-ACP reductase family protein</fullName>
        <ecNumber evidence="4">1.1.1.-</ecNumber>
    </submittedName>
</protein>
<keyword evidence="2 4" id="KW-0560">Oxidoreductase</keyword>
<feature type="domain" description="Ketoreductase" evidence="3">
    <location>
        <begin position="7"/>
        <end position="188"/>
    </location>
</feature>
<proteinExistence type="inferred from homology"/>
<dbReference type="SMART" id="SM00822">
    <property type="entry name" value="PKS_KR"/>
    <property type="match status" value="1"/>
</dbReference>
<dbReference type="PRINTS" id="PR00080">
    <property type="entry name" value="SDRFAMILY"/>
</dbReference>
<organism evidence="4 5">
    <name type="scientific">Paenibacillus roseopurpureus</name>
    <dbReference type="NCBI Taxonomy" id="2918901"/>
    <lineage>
        <taxon>Bacteria</taxon>
        <taxon>Bacillati</taxon>
        <taxon>Bacillota</taxon>
        <taxon>Bacilli</taxon>
        <taxon>Bacillales</taxon>
        <taxon>Paenibacillaceae</taxon>
        <taxon>Paenibacillus</taxon>
    </lineage>
</organism>
<dbReference type="InterPro" id="IPR002347">
    <property type="entry name" value="SDR_fam"/>
</dbReference>
<dbReference type="FunFam" id="3.40.50.720:FF:000173">
    <property type="entry name" value="3-oxoacyl-[acyl-carrier protein] reductase"/>
    <property type="match status" value="1"/>
</dbReference>
<dbReference type="RefSeq" id="WP_314796832.1">
    <property type="nucleotide sequence ID" value="NZ_CP130319.1"/>
</dbReference>
<dbReference type="AlphaFoldDB" id="A0AA96LJE0"/>
<dbReference type="Proteomes" id="UP001304650">
    <property type="component" value="Chromosome"/>
</dbReference>
<evidence type="ECO:0000313" key="4">
    <source>
        <dbReference type="EMBL" id="WNR42962.1"/>
    </source>
</evidence>
<dbReference type="InterPro" id="IPR036291">
    <property type="entry name" value="NAD(P)-bd_dom_sf"/>
</dbReference>
<dbReference type="EC" id="1.1.1.-" evidence="4"/>
<dbReference type="PRINTS" id="PR00081">
    <property type="entry name" value="GDHRDH"/>
</dbReference>
<dbReference type="KEGG" id="proo:MJB10_17795"/>
<dbReference type="NCBIfam" id="NF009466">
    <property type="entry name" value="PRK12826.1-2"/>
    <property type="match status" value="1"/>
</dbReference>
<gene>
    <name evidence="4" type="ORF">MJB10_17795</name>
</gene>
<reference evidence="4" key="1">
    <citation type="submission" date="2022-02" db="EMBL/GenBank/DDBJ databases">
        <title>Paenibacillus sp. MBLB1832 Whole Genome Shotgun Sequencing.</title>
        <authorList>
            <person name="Hwang C.Y."/>
            <person name="Cho E.-S."/>
            <person name="Seo M.-J."/>
        </authorList>
    </citation>
    <scope>NUCLEOTIDE SEQUENCE</scope>
    <source>
        <strain evidence="4">MBLB1832</strain>
    </source>
</reference>
<evidence type="ECO:0000256" key="1">
    <source>
        <dbReference type="ARBA" id="ARBA00006484"/>
    </source>
</evidence>
<dbReference type="Pfam" id="PF13561">
    <property type="entry name" value="adh_short_C2"/>
    <property type="match status" value="1"/>
</dbReference>
<dbReference type="Gene3D" id="3.40.50.720">
    <property type="entry name" value="NAD(P)-binding Rossmann-like Domain"/>
    <property type="match status" value="1"/>
</dbReference>
<dbReference type="SUPFAM" id="SSF51735">
    <property type="entry name" value="NAD(P)-binding Rossmann-fold domains"/>
    <property type="match status" value="1"/>
</dbReference>
<sequence>MFDLQGKIALVTGSSRGIGKAIALQLAKAGATVVINSNEHYDSMKAVVEEIKQLGGEARAIQADVSNEDEVKRLFAEITDSYGRLDILVNNAGTSRNETIDEITLEGWKSLLDINLTSCFLCSQLAMELMKRHQFGRIIQISSVVAHQGALYGHVHYSASKSAQLGFTKTLARTAAPHGITVNAVAPGIILTELLEQTLGEDKISTLSASIPMGMGEPIDVANAVVFLASEEAKYVTGITLDVNGGQYMR</sequence>
<dbReference type="PANTHER" id="PTHR42879">
    <property type="entry name" value="3-OXOACYL-(ACYL-CARRIER-PROTEIN) REDUCTASE"/>
    <property type="match status" value="1"/>
</dbReference>
<accession>A0AA96LJE0</accession>
<dbReference type="InterPro" id="IPR050259">
    <property type="entry name" value="SDR"/>
</dbReference>
<dbReference type="PANTHER" id="PTHR42879:SF2">
    <property type="entry name" value="3-OXOACYL-[ACYL-CARRIER-PROTEIN] REDUCTASE FABG"/>
    <property type="match status" value="1"/>
</dbReference>
<evidence type="ECO:0000259" key="3">
    <source>
        <dbReference type="SMART" id="SM00822"/>
    </source>
</evidence>
<evidence type="ECO:0000256" key="2">
    <source>
        <dbReference type="ARBA" id="ARBA00023002"/>
    </source>
</evidence>
<dbReference type="NCBIfam" id="NF005559">
    <property type="entry name" value="PRK07231.1"/>
    <property type="match status" value="1"/>
</dbReference>
<dbReference type="GO" id="GO:0016491">
    <property type="term" value="F:oxidoreductase activity"/>
    <property type="evidence" value="ECO:0007669"/>
    <property type="project" value="UniProtKB-KW"/>
</dbReference>
<evidence type="ECO:0000313" key="5">
    <source>
        <dbReference type="Proteomes" id="UP001304650"/>
    </source>
</evidence>
<dbReference type="InterPro" id="IPR057326">
    <property type="entry name" value="KR_dom"/>
</dbReference>
<keyword evidence="5" id="KW-1185">Reference proteome</keyword>
<name>A0AA96LJE0_9BACL</name>
<comment type="similarity">
    <text evidence="1">Belongs to the short-chain dehydrogenases/reductases (SDR) family.</text>
</comment>